<dbReference type="PANTHER" id="PTHR11803:SF58">
    <property type="entry name" value="PROTEIN HMF1-RELATED"/>
    <property type="match status" value="1"/>
</dbReference>
<dbReference type="OrthoDB" id="9799840at2"/>
<dbReference type="AlphaFoldDB" id="A0A512NGQ8"/>
<name>A0A512NGQ8_9HYPH</name>
<gene>
    <name evidence="2" type="ORF">RSO01_53050</name>
</gene>
<comment type="caution">
    <text evidence="2">The sequence shown here is derived from an EMBL/GenBank/DDBJ whole genome shotgun (WGS) entry which is preliminary data.</text>
</comment>
<proteinExistence type="inferred from homology"/>
<dbReference type="Proteomes" id="UP000321058">
    <property type="component" value="Unassembled WGS sequence"/>
</dbReference>
<organism evidence="2 3">
    <name type="scientific">Reyranella soli</name>
    <dbReference type="NCBI Taxonomy" id="1230389"/>
    <lineage>
        <taxon>Bacteria</taxon>
        <taxon>Pseudomonadati</taxon>
        <taxon>Pseudomonadota</taxon>
        <taxon>Alphaproteobacteria</taxon>
        <taxon>Hyphomicrobiales</taxon>
        <taxon>Reyranellaceae</taxon>
        <taxon>Reyranella</taxon>
    </lineage>
</organism>
<dbReference type="SUPFAM" id="SSF55298">
    <property type="entry name" value="YjgF-like"/>
    <property type="match status" value="1"/>
</dbReference>
<dbReference type="PANTHER" id="PTHR11803">
    <property type="entry name" value="2-IMINOBUTANOATE/2-IMINOPROPANOATE DEAMINASE RIDA"/>
    <property type="match status" value="1"/>
</dbReference>
<accession>A0A512NGQ8</accession>
<sequence length="132" mass="14005">MGDRTMANKFHNPKSVALAGKYSLAAEVPAGARVVFVAGQVGLDGSGKLADGIEAQCDQVWKNIGEVLKAADMTFKDIVKINSFLTDGRFIMANRAARDKVIGEPYPSSTLLIVQGLADPAMLVEIEVIAAK</sequence>
<protein>
    <submittedName>
        <fullName evidence="2">Enamine deaminase RidA</fullName>
    </submittedName>
</protein>
<dbReference type="InterPro" id="IPR035959">
    <property type="entry name" value="RutC-like_sf"/>
</dbReference>
<dbReference type="EMBL" id="BKAJ01000094">
    <property type="protein sequence ID" value="GEP58139.1"/>
    <property type="molecule type" value="Genomic_DNA"/>
</dbReference>
<comment type="similarity">
    <text evidence="1">Belongs to the RutC family.</text>
</comment>
<evidence type="ECO:0000313" key="2">
    <source>
        <dbReference type="EMBL" id="GEP58139.1"/>
    </source>
</evidence>
<dbReference type="Gene3D" id="3.30.1330.40">
    <property type="entry name" value="RutC-like"/>
    <property type="match status" value="1"/>
</dbReference>
<dbReference type="InterPro" id="IPR006175">
    <property type="entry name" value="YjgF/YER057c/UK114"/>
</dbReference>
<dbReference type="GO" id="GO:0005829">
    <property type="term" value="C:cytosol"/>
    <property type="evidence" value="ECO:0007669"/>
    <property type="project" value="TreeGrafter"/>
</dbReference>
<dbReference type="GO" id="GO:0019239">
    <property type="term" value="F:deaminase activity"/>
    <property type="evidence" value="ECO:0007669"/>
    <property type="project" value="TreeGrafter"/>
</dbReference>
<reference evidence="2 3" key="1">
    <citation type="submission" date="2019-07" db="EMBL/GenBank/DDBJ databases">
        <title>Whole genome shotgun sequence of Reyranella soli NBRC 108950.</title>
        <authorList>
            <person name="Hosoyama A."/>
            <person name="Uohara A."/>
            <person name="Ohji S."/>
            <person name="Ichikawa N."/>
        </authorList>
    </citation>
    <scope>NUCLEOTIDE SEQUENCE [LARGE SCALE GENOMIC DNA]</scope>
    <source>
        <strain evidence="2 3">NBRC 108950</strain>
    </source>
</reference>
<evidence type="ECO:0000256" key="1">
    <source>
        <dbReference type="ARBA" id="ARBA00010552"/>
    </source>
</evidence>
<dbReference type="Pfam" id="PF01042">
    <property type="entry name" value="Ribonuc_L-PSP"/>
    <property type="match status" value="1"/>
</dbReference>
<dbReference type="CDD" id="cd00448">
    <property type="entry name" value="YjgF_YER057c_UK114_family"/>
    <property type="match status" value="1"/>
</dbReference>
<evidence type="ECO:0000313" key="3">
    <source>
        <dbReference type="Proteomes" id="UP000321058"/>
    </source>
</evidence>
<keyword evidence="3" id="KW-1185">Reference proteome</keyword>